<evidence type="ECO:0000256" key="1">
    <source>
        <dbReference type="SAM" id="SignalP"/>
    </source>
</evidence>
<sequence>MILIWLLLLAGLSTIEERVGCKLHERRGPLSHSPVSLAAPSGNYEAIQAESLRSWKGVTEGRASYCDVVVSLGVGEGGGSAARLLSRHTSLIVPSDTLRRKLCSRATSIFQSSINPAPKTILPPSTMQVDDGPSKASNDNYELPWVEKYRPLLLKDIVGNQETVSRLQVIASDGNMPNIIIT</sequence>
<dbReference type="EMBL" id="KZ999331">
    <property type="protein sequence ID" value="RKO85179.1"/>
    <property type="molecule type" value="Genomic_DNA"/>
</dbReference>
<name>A0A4P9VZE0_9FUNG</name>
<dbReference type="InterPro" id="IPR027417">
    <property type="entry name" value="P-loop_NTPase"/>
</dbReference>
<feature type="chain" id="PRO_5020849094" evidence="1">
    <location>
        <begin position="18"/>
        <end position="182"/>
    </location>
</feature>
<protein>
    <submittedName>
        <fullName evidence="2">Uncharacterized protein</fullName>
    </submittedName>
</protein>
<dbReference type="SUPFAM" id="SSF52540">
    <property type="entry name" value="P-loop containing nucleoside triphosphate hydrolases"/>
    <property type="match status" value="1"/>
</dbReference>
<dbReference type="AlphaFoldDB" id="A0A4P9VZE0"/>
<organism evidence="2 3">
    <name type="scientific">Blyttiomyces helicus</name>
    <dbReference type="NCBI Taxonomy" id="388810"/>
    <lineage>
        <taxon>Eukaryota</taxon>
        <taxon>Fungi</taxon>
        <taxon>Fungi incertae sedis</taxon>
        <taxon>Chytridiomycota</taxon>
        <taxon>Chytridiomycota incertae sedis</taxon>
        <taxon>Chytridiomycetes</taxon>
        <taxon>Chytridiomycetes incertae sedis</taxon>
        <taxon>Blyttiomyces</taxon>
    </lineage>
</organism>
<keyword evidence="3" id="KW-1185">Reference proteome</keyword>
<reference evidence="3" key="1">
    <citation type="journal article" date="2018" name="Nat. Microbiol.">
        <title>Leveraging single-cell genomics to expand the fungal tree of life.</title>
        <authorList>
            <person name="Ahrendt S.R."/>
            <person name="Quandt C.A."/>
            <person name="Ciobanu D."/>
            <person name="Clum A."/>
            <person name="Salamov A."/>
            <person name="Andreopoulos B."/>
            <person name="Cheng J.F."/>
            <person name="Woyke T."/>
            <person name="Pelin A."/>
            <person name="Henrissat B."/>
            <person name="Reynolds N.K."/>
            <person name="Benny G.L."/>
            <person name="Smith M.E."/>
            <person name="James T.Y."/>
            <person name="Grigoriev I.V."/>
        </authorList>
    </citation>
    <scope>NUCLEOTIDE SEQUENCE [LARGE SCALE GENOMIC DNA]</scope>
</reference>
<evidence type="ECO:0000313" key="3">
    <source>
        <dbReference type="Proteomes" id="UP000269721"/>
    </source>
</evidence>
<dbReference type="Proteomes" id="UP000269721">
    <property type="component" value="Unassembled WGS sequence"/>
</dbReference>
<feature type="signal peptide" evidence="1">
    <location>
        <begin position="1"/>
        <end position="17"/>
    </location>
</feature>
<feature type="non-terminal residue" evidence="2">
    <location>
        <position position="182"/>
    </location>
</feature>
<dbReference type="Gene3D" id="3.40.50.300">
    <property type="entry name" value="P-loop containing nucleotide triphosphate hydrolases"/>
    <property type="match status" value="1"/>
</dbReference>
<evidence type="ECO:0000313" key="2">
    <source>
        <dbReference type="EMBL" id="RKO85179.1"/>
    </source>
</evidence>
<dbReference type="OrthoDB" id="4199794at2759"/>
<accession>A0A4P9VZE0</accession>
<gene>
    <name evidence="2" type="ORF">BDK51DRAFT_32110</name>
</gene>
<proteinExistence type="predicted"/>
<keyword evidence="1" id="KW-0732">Signal</keyword>